<feature type="transmembrane region" description="Helical" evidence="1">
    <location>
        <begin position="25"/>
        <end position="45"/>
    </location>
</feature>
<dbReference type="EMBL" id="PHNJ01000013">
    <property type="protein sequence ID" value="TYL36993.1"/>
    <property type="molecule type" value="Genomic_DNA"/>
</dbReference>
<protein>
    <submittedName>
        <fullName evidence="2">Uncharacterized protein</fullName>
    </submittedName>
</protein>
<evidence type="ECO:0000313" key="3">
    <source>
        <dbReference type="Proteomes" id="UP000766904"/>
    </source>
</evidence>
<organism evidence="2 3">
    <name type="scientific">Natronococcus pandeyae</name>
    <dbReference type="NCBI Taxonomy" id="2055836"/>
    <lineage>
        <taxon>Archaea</taxon>
        <taxon>Methanobacteriati</taxon>
        <taxon>Methanobacteriota</taxon>
        <taxon>Stenosarchaea group</taxon>
        <taxon>Halobacteria</taxon>
        <taxon>Halobacteriales</taxon>
        <taxon>Natrialbaceae</taxon>
        <taxon>Natronococcus</taxon>
    </lineage>
</organism>
<evidence type="ECO:0000313" key="2">
    <source>
        <dbReference type="EMBL" id="TYL36993.1"/>
    </source>
</evidence>
<evidence type="ECO:0000256" key="1">
    <source>
        <dbReference type="SAM" id="Phobius"/>
    </source>
</evidence>
<name>A0A8J8Q231_9EURY</name>
<keyword evidence="1" id="KW-1133">Transmembrane helix</keyword>
<reference evidence="2" key="1">
    <citation type="submission" date="2017-11" db="EMBL/GenBank/DDBJ databases">
        <authorList>
            <person name="Kajale S.C."/>
            <person name="Sharma A."/>
        </authorList>
    </citation>
    <scope>NUCLEOTIDE SEQUENCE</scope>
    <source>
        <strain evidence="2">LS1_42</strain>
    </source>
</reference>
<accession>A0A8J8Q231</accession>
<gene>
    <name evidence="2" type="ORF">CV102_19775</name>
</gene>
<feature type="transmembrane region" description="Helical" evidence="1">
    <location>
        <begin position="52"/>
        <end position="72"/>
    </location>
</feature>
<keyword evidence="1" id="KW-0472">Membrane</keyword>
<keyword evidence="3" id="KW-1185">Reference proteome</keyword>
<dbReference type="Proteomes" id="UP000766904">
    <property type="component" value="Unassembled WGS sequence"/>
</dbReference>
<proteinExistence type="predicted"/>
<comment type="caution">
    <text evidence="2">The sequence shown here is derived from an EMBL/GenBank/DDBJ whole genome shotgun (WGS) entry which is preliminary data.</text>
</comment>
<keyword evidence="1" id="KW-0812">Transmembrane</keyword>
<sequence length="74" mass="8414">MTVMFVVLVTLYWISLNTQMRLFQIPGYLIAVFISLLDSLLLGLLGEFDLRVVEIGTLIFLSIGFGVLSYRIRT</sequence>
<dbReference type="AlphaFoldDB" id="A0A8J8Q231"/>